<gene>
    <name evidence="7" type="ORF">RUM43_006864</name>
</gene>
<name>A0AAN8S7H7_POLSC</name>
<dbReference type="GO" id="GO:0005634">
    <property type="term" value="C:nucleus"/>
    <property type="evidence" value="ECO:0007669"/>
    <property type="project" value="TreeGrafter"/>
</dbReference>
<comment type="caution">
    <text evidence="7">The sequence shown here is derived from an EMBL/GenBank/DDBJ whole genome shotgun (WGS) entry which is preliminary data.</text>
</comment>
<comment type="similarity">
    <text evidence="1 4">Belongs to the tektin family.</text>
</comment>
<evidence type="ECO:0000256" key="6">
    <source>
        <dbReference type="SAM" id="MobiDB-lite"/>
    </source>
</evidence>
<dbReference type="Proteomes" id="UP001372834">
    <property type="component" value="Unassembled WGS sequence"/>
</dbReference>
<keyword evidence="4" id="KW-0969">Cilium</keyword>
<evidence type="ECO:0000256" key="2">
    <source>
        <dbReference type="ARBA" id="ARBA00022490"/>
    </source>
</evidence>
<reference evidence="7 8" key="1">
    <citation type="submission" date="2023-10" db="EMBL/GenBank/DDBJ databases">
        <title>Genomes of two closely related lineages of the louse Polyplax serrata with different host specificities.</title>
        <authorList>
            <person name="Martinu J."/>
            <person name="Tarabai H."/>
            <person name="Stefka J."/>
            <person name="Hypsa V."/>
        </authorList>
    </citation>
    <scope>NUCLEOTIDE SEQUENCE [LARGE SCALE GENOMIC DNA]</scope>
    <source>
        <strain evidence="7">HR10_N</strain>
    </source>
</reference>
<sequence>MAGETDLGDESSSKDVGPGSVGRVDWSPLARLSGFRPLVSKYGLARYSPMEWRLANDTITGEIPSADALDHESKNVIARVASACDKEQNENTLRLRQRAVDVYAKNTLVTQYCEELREEVEQMAQYKLRLRKALENLGIVEGINEECREIRKNRFTEDLVRDQVEEELFQEKGLCQEIRELYMATLNEFDSQYRTIKGCYQEVHSLWSDQKETLDYEAENIGLKSSSDQISFVHGIAMNQKETSSLPIWESYMTSTLANIKNTIESSRALRRKIHSPVLSDSARDLKKQDEKVLKAFLSRIDEVGNTRQRLEAELDQVLKEIAHAEGLYSALDKLGRQVDFNLKVVQTRLENKRLRPGAENCRDKSHQGLLRELKVISERVTALQVQMTNINEGIVKLYEARKNLERQIHVKKHSLTLDQERCLLFRSKFPNASYLMGF</sequence>
<dbReference type="GO" id="GO:0060294">
    <property type="term" value="P:cilium movement involved in cell motility"/>
    <property type="evidence" value="ECO:0007669"/>
    <property type="project" value="UniProtKB-UniRule"/>
</dbReference>
<evidence type="ECO:0000256" key="4">
    <source>
        <dbReference type="RuleBase" id="RU367040"/>
    </source>
</evidence>
<dbReference type="InterPro" id="IPR048256">
    <property type="entry name" value="Tektin-like"/>
</dbReference>
<keyword evidence="4" id="KW-0966">Cell projection</keyword>
<dbReference type="PANTHER" id="PTHR19960:SF12">
    <property type="entry name" value="TEKTIN-4"/>
    <property type="match status" value="1"/>
</dbReference>
<evidence type="ECO:0000313" key="7">
    <source>
        <dbReference type="EMBL" id="KAK6638597.1"/>
    </source>
</evidence>
<accession>A0AAN8S7H7</accession>
<dbReference type="GO" id="GO:0005930">
    <property type="term" value="C:axoneme"/>
    <property type="evidence" value="ECO:0007669"/>
    <property type="project" value="UniProtKB-SubCell"/>
</dbReference>
<organism evidence="7 8">
    <name type="scientific">Polyplax serrata</name>
    <name type="common">Common mouse louse</name>
    <dbReference type="NCBI Taxonomy" id="468196"/>
    <lineage>
        <taxon>Eukaryota</taxon>
        <taxon>Metazoa</taxon>
        <taxon>Ecdysozoa</taxon>
        <taxon>Arthropoda</taxon>
        <taxon>Hexapoda</taxon>
        <taxon>Insecta</taxon>
        <taxon>Pterygota</taxon>
        <taxon>Neoptera</taxon>
        <taxon>Paraneoptera</taxon>
        <taxon>Psocodea</taxon>
        <taxon>Troctomorpha</taxon>
        <taxon>Phthiraptera</taxon>
        <taxon>Anoplura</taxon>
        <taxon>Polyplacidae</taxon>
        <taxon>Polyplax</taxon>
    </lineage>
</organism>
<feature type="region of interest" description="Disordered" evidence="6">
    <location>
        <begin position="1"/>
        <end position="20"/>
    </location>
</feature>
<dbReference type="Pfam" id="PF03148">
    <property type="entry name" value="Tektin"/>
    <property type="match status" value="1"/>
</dbReference>
<dbReference type="AlphaFoldDB" id="A0AAN8S7H7"/>
<keyword evidence="3 5" id="KW-0175">Coiled coil</keyword>
<evidence type="ECO:0000313" key="8">
    <source>
        <dbReference type="Proteomes" id="UP001372834"/>
    </source>
</evidence>
<dbReference type="GO" id="GO:0015630">
    <property type="term" value="C:microtubule cytoskeleton"/>
    <property type="evidence" value="ECO:0007669"/>
    <property type="project" value="UniProtKB-UniRule"/>
</dbReference>
<dbReference type="InterPro" id="IPR000435">
    <property type="entry name" value="Tektins"/>
</dbReference>
<protein>
    <recommendedName>
        <fullName evidence="4">Tektin</fullName>
    </recommendedName>
</protein>
<proteinExistence type="inferred from homology"/>
<comment type="subcellular location">
    <subcellularLocation>
        <location evidence="4">Cytoplasm</location>
        <location evidence="4">Cytoskeleton</location>
        <location evidence="4">Cilium axoneme</location>
    </subcellularLocation>
</comment>
<dbReference type="GO" id="GO:0060271">
    <property type="term" value="P:cilium assembly"/>
    <property type="evidence" value="ECO:0007669"/>
    <property type="project" value="UniProtKB-UniRule"/>
</dbReference>
<keyword evidence="4" id="KW-0282">Flagellum</keyword>
<dbReference type="EMBL" id="JAWJWE010000003">
    <property type="protein sequence ID" value="KAK6638597.1"/>
    <property type="molecule type" value="Genomic_DNA"/>
</dbReference>
<evidence type="ECO:0000256" key="3">
    <source>
        <dbReference type="ARBA" id="ARBA00023054"/>
    </source>
</evidence>
<evidence type="ECO:0000256" key="1">
    <source>
        <dbReference type="ARBA" id="ARBA00007209"/>
    </source>
</evidence>
<feature type="coiled-coil region" evidence="5">
    <location>
        <begin position="294"/>
        <end position="328"/>
    </location>
</feature>
<keyword evidence="2" id="KW-0963">Cytoplasm</keyword>
<dbReference type="PANTHER" id="PTHR19960">
    <property type="entry name" value="TEKTIN"/>
    <property type="match status" value="1"/>
</dbReference>
<evidence type="ECO:0000256" key="5">
    <source>
        <dbReference type="SAM" id="Coils"/>
    </source>
</evidence>